<proteinExistence type="predicted"/>
<accession>A0A1G1TH17</accession>
<name>A0A1G1TH17_9BACT</name>
<organism evidence="2 3">
    <name type="scientific">Hymenobacter coccineus</name>
    <dbReference type="NCBI Taxonomy" id="1908235"/>
    <lineage>
        <taxon>Bacteria</taxon>
        <taxon>Pseudomonadati</taxon>
        <taxon>Bacteroidota</taxon>
        <taxon>Cytophagia</taxon>
        <taxon>Cytophagales</taxon>
        <taxon>Hymenobacteraceae</taxon>
        <taxon>Hymenobacter</taxon>
    </lineage>
</organism>
<sequence>MALTGALLTSCSSPSPATTTGAPAVGNSPQPASQFPFGGKVDSLNGIAGHIFGQPLSAFPKMRLLPPSPGELTRTYEYEGSEGWFGKHHKQVRTQFYYFLNGRFCRFMALGDPTVLRPEATYLFGPGQAQGSYRLFWEGSRARAAYREQATGMGMEGQFDVLSKALEAEQAAQAQAKLKAENAQ</sequence>
<feature type="compositionally biased region" description="Low complexity" evidence="1">
    <location>
        <begin position="12"/>
        <end position="24"/>
    </location>
</feature>
<evidence type="ECO:0000313" key="2">
    <source>
        <dbReference type="EMBL" id="OGX90155.1"/>
    </source>
</evidence>
<evidence type="ECO:0000313" key="3">
    <source>
        <dbReference type="Proteomes" id="UP000177506"/>
    </source>
</evidence>
<dbReference type="Proteomes" id="UP000177506">
    <property type="component" value="Unassembled WGS sequence"/>
</dbReference>
<comment type="caution">
    <text evidence="2">The sequence shown here is derived from an EMBL/GenBank/DDBJ whole genome shotgun (WGS) entry which is preliminary data.</text>
</comment>
<feature type="region of interest" description="Disordered" evidence="1">
    <location>
        <begin position="9"/>
        <end position="31"/>
    </location>
</feature>
<dbReference type="EMBL" id="MDZA01000188">
    <property type="protein sequence ID" value="OGX90155.1"/>
    <property type="molecule type" value="Genomic_DNA"/>
</dbReference>
<evidence type="ECO:0000256" key="1">
    <source>
        <dbReference type="SAM" id="MobiDB-lite"/>
    </source>
</evidence>
<keyword evidence="3" id="KW-1185">Reference proteome</keyword>
<protein>
    <submittedName>
        <fullName evidence="2">Uncharacterized protein</fullName>
    </submittedName>
</protein>
<reference evidence="2 3" key="1">
    <citation type="submission" date="2016-08" db="EMBL/GenBank/DDBJ databases">
        <title>Hymenobacter coccineus sp. nov., Hymenobacter lapidarius sp. nov. and Hymenobacter glacialis sp. nov., isolated from Antarctic soil.</title>
        <authorList>
            <person name="Sedlacek I."/>
            <person name="Kralova S."/>
            <person name="Kyrova K."/>
            <person name="Maslanova I."/>
            <person name="Stankova E."/>
            <person name="Vrbovska V."/>
            <person name="Nemec M."/>
            <person name="Bartak M."/>
            <person name="Svec P."/>
            <person name="Busse H.-J."/>
            <person name="Pantucek R."/>
        </authorList>
    </citation>
    <scope>NUCLEOTIDE SEQUENCE [LARGE SCALE GENOMIC DNA]</scope>
    <source>
        <strain evidence="2 3">CCM 8649</strain>
    </source>
</reference>
<dbReference type="AlphaFoldDB" id="A0A1G1TH17"/>
<gene>
    <name evidence="2" type="ORF">BEN49_07305</name>
</gene>